<dbReference type="GO" id="GO:0006457">
    <property type="term" value="P:protein folding"/>
    <property type="evidence" value="ECO:0007669"/>
    <property type="project" value="InterPro"/>
</dbReference>
<keyword evidence="6" id="KW-1185">Reference proteome</keyword>
<evidence type="ECO:0000313" key="6">
    <source>
        <dbReference type="Proteomes" id="UP000095038"/>
    </source>
</evidence>
<dbReference type="FunCoup" id="A0A1D2VP07">
    <property type="interactions" value="727"/>
</dbReference>
<dbReference type="GO" id="GO:0071629">
    <property type="term" value="P:cytoplasm protein quality control by the ubiquitin-proteasome system"/>
    <property type="evidence" value="ECO:0007669"/>
    <property type="project" value="EnsemblFungi"/>
</dbReference>
<dbReference type="Proteomes" id="UP000095038">
    <property type="component" value="Unassembled WGS sequence"/>
</dbReference>
<dbReference type="SUPFAM" id="SSF46579">
    <property type="entry name" value="Prefoldin"/>
    <property type="match status" value="1"/>
</dbReference>
<dbReference type="PIRSF" id="PIRSF016477">
    <property type="entry name" value="Prefoldin_subunit_4"/>
    <property type="match status" value="1"/>
</dbReference>
<dbReference type="EMBL" id="KV454475">
    <property type="protein sequence ID" value="ODV63338.1"/>
    <property type="molecule type" value="Genomic_DNA"/>
</dbReference>
<dbReference type="GO" id="GO:0032968">
    <property type="term" value="P:positive regulation of transcription elongation by RNA polymerase II"/>
    <property type="evidence" value="ECO:0007669"/>
    <property type="project" value="EnsemblFungi"/>
</dbReference>
<dbReference type="GO" id="GO:0051082">
    <property type="term" value="F:unfolded protein binding"/>
    <property type="evidence" value="ECO:0007669"/>
    <property type="project" value="InterPro"/>
</dbReference>
<keyword evidence="3" id="KW-0175">Coiled coil</keyword>
<dbReference type="Pfam" id="PF01920">
    <property type="entry name" value="Prefoldin_2"/>
    <property type="match status" value="1"/>
</dbReference>
<feature type="compositionally biased region" description="Basic and acidic residues" evidence="4">
    <location>
        <begin position="87"/>
        <end position="98"/>
    </location>
</feature>
<dbReference type="GO" id="GO:0016272">
    <property type="term" value="C:prefoldin complex"/>
    <property type="evidence" value="ECO:0007669"/>
    <property type="project" value="EnsemblFungi"/>
</dbReference>
<dbReference type="InterPro" id="IPR002777">
    <property type="entry name" value="PFD_beta-like"/>
</dbReference>
<reference evidence="6" key="1">
    <citation type="submission" date="2016-05" db="EMBL/GenBank/DDBJ databases">
        <title>Comparative genomics of biotechnologically important yeasts.</title>
        <authorList>
            <consortium name="DOE Joint Genome Institute"/>
            <person name="Riley R."/>
            <person name="Haridas S."/>
            <person name="Wolfe K.H."/>
            <person name="Lopes M.R."/>
            <person name="Hittinger C.T."/>
            <person name="Goker M."/>
            <person name="Salamov A."/>
            <person name="Wisecaver J."/>
            <person name="Long T.M."/>
            <person name="Aerts A.L."/>
            <person name="Barry K."/>
            <person name="Choi C."/>
            <person name="Clum A."/>
            <person name="Coughlan A.Y."/>
            <person name="Deshpande S."/>
            <person name="Douglass A.P."/>
            <person name="Hanson S.J."/>
            <person name="Klenk H.-P."/>
            <person name="Labutti K."/>
            <person name="Lapidus A."/>
            <person name="Lindquist E."/>
            <person name="Lipzen A."/>
            <person name="Meier-Kolthoff J.P."/>
            <person name="Ohm R.A."/>
            <person name="Otillar R.P."/>
            <person name="Pangilinan J."/>
            <person name="Peng Y."/>
            <person name="Rokas A."/>
            <person name="Rosa C.A."/>
            <person name="Scheuner C."/>
            <person name="Sibirny A.A."/>
            <person name="Slot J.C."/>
            <person name="Stielow J.B."/>
            <person name="Sun H."/>
            <person name="Kurtzman C.P."/>
            <person name="Blackwell M."/>
            <person name="Grigoriev I.V."/>
            <person name="Jeffries T.W."/>
        </authorList>
    </citation>
    <scope>NUCLEOTIDE SEQUENCE [LARGE SCALE GENOMIC DNA]</scope>
    <source>
        <strain evidence="6">DSM 1968</strain>
    </source>
</reference>
<evidence type="ECO:0000256" key="3">
    <source>
        <dbReference type="SAM" id="Coils"/>
    </source>
</evidence>
<dbReference type="RefSeq" id="XP_020049645.1">
    <property type="nucleotide sequence ID" value="XM_020191391.1"/>
</dbReference>
<gene>
    <name evidence="5" type="ORF">ASCRUDRAFT_67452</name>
</gene>
<name>A0A1D2VP07_9ASCO</name>
<evidence type="ECO:0000256" key="2">
    <source>
        <dbReference type="ARBA" id="ARBA00023186"/>
    </source>
</evidence>
<dbReference type="GO" id="GO:0005737">
    <property type="term" value="C:cytoplasm"/>
    <property type="evidence" value="ECO:0007669"/>
    <property type="project" value="EnsemblFungi"/>
</dbReference>
<dbReference type="InParanoid" id="A0A1D2VP07"/>
<keyword evidence="2" id="KW-0143">Chaperone</keyword>
<feature type="region of interest" description="Disordered" evidence="4">
    <location>
        <begin position="65"/>
        <end position="98"/>
    </location>
</feature>
<protein>
    <recommendedName>
        <fullName evidence="7">Prefoldin subunit 4</fullName>
    </recommendedName>
</protein>
<dbReference type="PANTHER" id="PTHR21100:SF9">
    <property type="entry name" value="PREFOLDIN SUBUNIT 4"/>
    <property type="match status" value="1"/>
</dbReference>
<dbReference type="GO" id="GO:0007021">
    <property type="term" value="P:tubulin complex assembly"/>
    <property type="evidence" value="ECO:0007669"/>
    <property type="project" value="EnsemblFungi"/>
</dbReference>
<evidence type="ECO:0000256" key="4">
    <source>
        <dbReference type="SAM" id="MobiDB-lite"/>
    </source>
</evidence>
<evidence type="ECO:0008006" key="7">
    <source>
        <dbReference type="Google" id="ProtNLM"/>
    </source>
</evidence>
<dbReference type="GO" id="GO:0015631">
    <property type="term" value="F:tubulin binding"/>
    <property type="evidence" value="ECO:0007669"/>
    <property type="project" value="EnsemblFungi"/>
</dbReference>
<proteinExistence type="inferred from homology"/>
<organism evidence="5 6">
    <name type="scientific">Ascoidea rubescens DSM 1968</name>
    <dbReference type="NCBI Taxonomy" id="1344418"/>
    <lineage>
        <taxon>Eukaryota</taxon>
        <taxon>Fungi</taxon>
        <taxon>Dikarya</taxon>
        <taxon>Ascomycota</taxon>
        <taxon>Saccharomycotina</taxon>
        <taxon>Saccharomycetes</taxon>
        <taxon>Ascoideaceae</taxon>
        <taxon>Ascoidea</taxon>
    </lineage>
</organism>
<evidence type="ECO:0000313" key="5">
    <source>
        <dbReference type="EMBL" id="ODV63338.1"/>
    </source>
</evidence>
<dbReference type="GeneID" id="30965027"/>
<comment type="similarity">
    <text evidence="1">Belongs to the prefoldin subunit beta family.</text>
</comment>
<accession>A0A1D2VP07</accession>
<dbReference type="OrthoDB" id="10250441at2759"/>
<sequence length="168" mass="19808">MEMLASGKTNNVEVLWEDQQKINEFSTLIQKKDILTIDLKDCRQEKEYLDDVSTELDMMELENDDFDDLLSDDDDDDDDDDDLNDDSDNKEKKKDVSEDKKIQYKIGDAFIFMSLEETKTRLEKDNKILENKIIKFEENIDKINERLTSLKSQLYAKFGSNINLERDE</sequence>
<evidence type="ECO:0000256" key="1">
    <source>
        <dbReference type="ARBA" id="ARBA00008045"/>
    </source>
</evidence>
<dbReference type="AlphaFoldDB" id="A0A1D2VP07"/>
<feature type="compositionally biased region" description="Acidic residues" evidence="4">
    <location>
        <begin position="65"/>
        <end position="86"/>
    </location>
</feature>
<dbReference type="InterPro" id="IPR016661">
    <property type="entry name" value="PFDN4"/>
</dbReference>
<dbReference type="PANTHER" id="PTHR21100">
    <property type="entry name" value="PREFOLDIN SUBUNIT 4"/>
    <property type="match status" value="1"/>
</dbReference>
<dbReference type="STRING" id="1344418.A0A1D2VP07"/>
<feature type="coiled-coil region" evidence="3">
    <location>
        <begin position="112"/>
        <end position="153"/>
    </location>
</feature>